<evidence type="ECO:0000259" key="2">
    <source>
        <dbReference type="Pfam" id="PF17667"/>
    </source>
</evidence>
<dbReference type="Pfam" id="PF17667">
    <property type="entry name" value="Pkinase_fungal"/>
    <property type="match status" value="1"/>
</dbReference>
<dbReference type="PANTHER" id="PTHR38248:SF2">
    <property type="entry name" value="FUNK1 11"/>
    <property type="match status" value="1"/>
</dbReference>
<feature type="compositionally biased region" description="Basic and acidic residues" evidence="1">
    <location>
        <begin position="693"/>
        <end position="702"/>
    </location>
</feature>
<sequence>MATQPSTPKRSVPWTAPIPGVPPSSPSGVASSSVGPSTSSPHKSSGQQIQQSSGRVFSAKESKAIMAADSRGYFVGPMPFAEFLDKFVTATETPTPHIVYVQNENVKKETDMYQHLIAHMNAVLKHHKAVDTSKHRDAKAAVGQKMSPDFLVYDNMFDMQGRPTHFDKAKLGGEDKLLADPFDDNTNNGFFEPKAQGKDNDTVGQIVRYIEELHAQQHRTLSFFLFLNTTYFRVIRADRDEFIVTERRVWQQKDGKLDLGCLVEFLHRFDNLTAKEQGLDPTVRPLQPEHAAYEQRARTALEKHVHPSQRSEPILEMDVPCSQELSGFRNSNSLDLGSTQQKAVVFIKDSWRTNLPHVRPESDVIAHMNAENVQFAPTLFCGGDLPEQQTVTNDFVGRKWNKGQRRTHHPRVHHRLAENIGIPLWKFQSAKHLLQILLDALTCVPSAHRQTVEKCRTLHRDTNARNIFWDEASKRGFLADWDLCAPMPKDIDDPSHNRLAQKPAIGRRPDRTGTWEFMSSHILQDHTKLHDVQDDLQSFFWGGITTEGIAHGGTCKEVLLARGGRFPAWFTFPDTVSPASSSWIEMFRSLLGDWSTYRNKLAQWQQRNDAGRDLDFMGLGEDDAPSPPALRDYDYLLASWTRLMELSEQKGRFKDNDRLNDELHQASPERVISVMRKDAEKKPELLVGMHAAEKAREAERAAEQVASTSNPTVSLVPSETGEDDCEEEEAARGDKRRRTTTKTFQALPSSFGPSQGGRVSKRKGRGWSCTVNWLSE</sequence>
<feature type="compositionally biased region" description="Polar residues" evidence="1">
    <location>
        <begin position="705"/>
        <end position="717"/>
    </location>
</feature>
<feature type="compositionally biased region" description="Polar residues" evidence="1">
    <location>
        <begin position="744"/>
        <end position="753"/>
    </location>
</feature>
<accession>A0A550CHZ8</accession>
<name>A0A550CHZ8_9AGAR</name>
<feature type="domain" description="Fungal-type protein kinase" evidence="2">
    <location>
        <begin position="398"/>
        <end position="541"/>
    </location>
</feature>
<feature type="compositionally biased region" description="Low complexity" evidence="1">
    <location>
        <begin position="26"/>
        <end position="54"/>
    </location>
</feature>
<dbReference type="Gene3D" id="1.10.510.10">
    <property type="entry name" value="Transferase(Phosphotransferase) domain 1"/>
    <property type="match status" value="1"/>
</dbReference>
<comment type="caution">
    <text evidence="3">The sequence shown here is derived from an EMBL/GenBank/DDBJ whole genome shotgun (WGS) entry which is preliminary data.</text>
</comment>
<protein>
    <recommendedName>
        <fullName evidence="2">Fungal-type protein kinase domain-containing protein</fullName>
    </recommendedName>
</protein>
<dbReference type="Proteomes" id="UP000320762">
    <property type="component" value="Unassembled WGS sequence"/>
</dbReference>
<reference evidence="3 4" key="1">
    <citation type="journal article" date="2019" name="New Phytol.">
        <title>Comparative genomics reveals unique wood-decay strategies and fruiting body development in the Schizophyllaceae.</title>
        <authorList>
            <person name="Almasi E."/>
            <person name="Sahu N."/>
            <person name="Krizsan K."/>
            <person name="Balint B."/>
            <person name="Kovacs G.M."/>
            <person name="Kiss B."/>
            <person name="Cseklye J."/>
            <person name="Drula E."/>
            <person name="Henrissat B."/>
            <person name="Nagy I."/>
            <person name="Chovatia M."/>
            <person name="Adam C."/>
            <person name="LaButti K."/>
            <person name="Lipzen A."/>
            <person name="Riley R."/>
            <person name="Grigoriev I.V."/>
            <person name="Nagy L.G."/>
        </authorList>
    </citation>
    <scope>NUCLEOTIDE SEQUENCE [LARGE SCALE GENOMIC DNA]</scope>
    <source>
        <strain evidence="3 4">NL-1724</strain>
    </source>
</reference>
<dbReference type="PANTHER" id="PTHR38248">
    <property type="entry name" value="FUNK1 6"/>
    <property type="match status" value="1"/>
</dbReference>
<keyword evidence="4" id="KW-1185">Reference proteome</keyword>
<gene>
    <name evidence="3" type="ORF">BD626DRAFT_568182</name>
</gene>
<evidence type="ECO:0000313" key="4">
    <source>
        <dbReference type="Proteomes" id="UP000320762"/>
    </source>
</evidence>
<feature type="compositionally biased region" description="Acidic residues" evidence="1">
    <location>
        <begin position="720"/>
        <end position="729"/>
    </location>
</feature>
<evidence type="ECO:0000256" key="1">
    <source>
        <dbReference type="SAM" id="MobiDB-lite"/>
    </source>
</evidence>
<proteinExistence type="predicted"/>
<dbReference type="InterPro" id="IPR011009">
    <property type="entry name" value="Kinase-like_dom_sf"/>
</dbReference>
<dbReference type="OrthoDB" id="5592585at2759"/>
<dbReference type="EMBL" id="VDMD01000007">
    <property type="protein sequence ID" value="TRM64425.1"/>
    <property type="molecule type" value="Genomic_DNA"/>
</dbReference>
<organism evidence="3 4">
    <name type="scientific">Schizophyllum amplum</name>
    <dbReference type="NCBI Taxonomy" id="97359"/>
    <lineage>
        <taxon>Eukaryota</taxon>
        <taxon>Fungi</taxon>
        <taxon>Dikarya</taxon>
        <taxon>Basidiomycota</taxon>
        <taxon>Agaricomycotina</taxon>
        <taxon>Agaricomycetes</taxon>
        <taxon>Agaricomycetidae</taxon>
        <taxon>Agaricales</taxon>
        <taxon>Schizophyllaceae</taxon>
        <taxon>Schizophyllum</taxon>
    </lineage>
</organism>
<feature type="region of interest" description="Disordered" evidence="1">
    <location>
        <begin position="693"/>
        <end position="765"/>
    </location>
</feature>
<evidence type="ECO:0000313" key="3">
    <source>
        <dbReference type="EMBL" id="TRM64425.1"/>
    </source>
</evidence>
<dbReference type="AlphaFoldDB" id="A0A550CHZ8"/>
<feature type="region of interest" description="Disordered" evidence="1">
    <location>
        <begin position="1"/>
        <end position="57"/>
    </location>
</feature>
<dbReference type="InterPro" id="IPR040976">
    <property type="entry name" value="Pkinase_fungal"/>
</dbReference>
<dbReference type="SUPFAM" id="SSF56112">
    <property type="entry name" value="Protein kinase-like (PK-like)"/>
    <property type="match status" value="1"/>
</dbReference>